<name>A0A4Z2FZ47_9TELE</name>
<accession>A0A4Z2FZ47</accession>
<evidence type="ECO:0000313" key="2">
    <source>
        <dbReference type="EMBL" id="TNN45622.1"/>
    </source>
</evidence>
<gene>
    <name evidence="2" type="ORF">EYF80_044168</name>
</gene>
<reference evidence="2 3" key="1">
    <citation type="submission" date="2019-03" db="EMBL/GenBank/DDBJ databases">
        <title>First draft genome of Liparis tanakae, snailfish: a comprehensive survey of snailfish specific genes.</title>
        <authorList>
            <person name="Kim W."/>
            <person name="Song I."/>
            <person name="Jeong J.-H."/>
            <person name="Kim D."/>
            <person name="Kim S."/>
            <person name="Ryu S."/>
            <person name="Song J.Y."/>
            <person name="Lee S.K."/>
        </authorList>
    </citation>
    <scope>NUCLEOTIDE SEQUENCE [LARGE SCALE GENOMIC DNA]</scope>
    <source>
        <tissue evidence="2">Muscle</tissue>
    </source>
</reference>
<evidence type="ECO:0000256" key="1">
    <source>
        <dbReference type="SAM" id="MobiDB-lite"/>
    </source>
</evidence>
<organism evidence="2 3">
    <name type="scientific">Liparis tanakae</name>
    <name type="common">Tanaka's snailfish</name>
    <dbReference type="NCBI Taxonomy" id="230148"/>
    <lineage>
        <taxon>Eukaryota</taxon>
        <taxon>Metazoa</taxon>
        <taxon>Chordata</taxon>
        <taxon>Craniata</taxon>
        <taxon>Vertebrata</taxon>
        <taxon>Euteleostomi</taxon>
        <taxon>Actinopterygii</taxon>
        <taxon>Neopterygii</taxon>
        <taxon>Teleostei</taxon>
        <taxon>Neoteleostei</taxon>
        <taxon>Acanthomorphata</taxon>
        <taxon>Eupercaria</taxon>
        <taxon>Perciformes</taxon>
        <taxon>Cottioidei</taxon>
        <taxon>Cottales</taxon>
        <taxon>Liparidae</taxon>
        <taxon>Liparis</taxon>
    </lineage>
</organism>
<dbReference type="EMBL" id="SRLO01000834">
    <property type="protein sequence ID" value="TNN45622.1"/>
    <property type="molecule type" value="Genomic_DNA"/>
</dbReference>
<feature type="region of interest" description="Disordered" evidence="1">
    <location>
        <begin position="344"/>
        <end position="373"/>
    </location>
</feature>
<feature type="compositionally biased region" description="Basic and acidic residues" evidence="1">
    <location>
        <begin position="359"/>
        <end position="373"/>
    </location>
</feature>
<keyword evidence="3" id="KW-1185">Reference proteome</keyword>
<evidence type="ECO:0000313" key="3">
    <source>
        <dbReference type="Proteomes" id="UP000314294"/>
    </source>
</evidence>
<comment type="caution">
    <text evidence="2">The sequence shown here is derived from an EMBL/GenBank/DDBJ whole genome shotgun (WGS) entry which is preliminary data.</text>
</comment>
<dbReference type="AlphaFoldDB" id="A0A4Z2FZ47"/>
<feature type="compositionally biased region" description="Low complexity" evidence="1">
    <location>
        <begin position="198"/>
        <end position="207"/>
    </location>
</feature>
<proteinExistence type="predicted"/>
<sequence length="373" mass="39093">MRPTRGDRSTLPSLPLEVGGRQLRSFAPAGRTAVLSTSCGTGLVVCDLVAPTSTVKARPSPELLAGRGRGLGLGVVRVHTAPTSGGRVTPGSRFTMADLLAMVRRKGTFTEERGGLACRREACGEDEKDGLRPHGAVLEQLHHLRVRQPLRVALVDLHHEVALAQARAALGLQHLLDPLARGAVRDGEAEALGALHHGQGQQLPLGGARRRHGDAVGRRGAGGAGGKRAVQVGVARVRGEQLLRGVLPGVGGVAGRARQVVQVVVVARAAVGHDGPLLHDAQRRDDGGGGVVGVGRLLRVEGQRVAAAQHQGHALADRHRLEQLDHVGVRGAQHAHVVDVDDDVTWTDGEHGGQSGSAEETRSFIPERTDGFL</sequence>
<feature type="region of interest" description="Disordered" evidence="1">
    <location>
        <begin position="198"/>
        <end position="224"/>
    </location>
</feature>
<dbReference type="Proteomes" id="UP000314294">
    <property type="component" value="Unassembled WGS sequence"/>
</dbReference>
<protein>
    <submittedName>
        <fullName evidence="2">Uncharacterized protein</fullName>
    </submittedName>
</protein>